<feature type="non-terminal residue" evidence="4">
    <location>
        <position position="898"/>
    </location>
</feature>
<dbReference type="Gene3D" id="3.30.70.3290">
    <property type="match status" value="1"/>
</dbReference>
<comment type="caution">
    <text evidence="4">The sequence shown here is derived from an EMBL/GenBank/DDBJ whole genome shotgun (WGS) entry which is preliminary data.</text>
</comment>
<reference evidence="4" key="1">
    <citation type="submission" date="2021-02" db="EMBL/GenBank/DDBJ databases">
        <authorList>
            <person name="Nowell W R."/>
        </authorList>
    </citation>
    <scope>NUCLEOTIDE SEQUENCE</scope>
</reference>
<evidence type="ECO:0000313" key="4">
    <source>
        <dbReference type="EMBL" id="CAF4138238.1"/>
    </source>
</evidence>
<dbReference type="InterPro" id="IPR014043">
    <property type="entry name" value="Acyl_transferase_dom"/>
</dbReference>
<dbReference type="InterPro" id="IPR020841">
    <property type="entry name" value="PKS_Beta-ketoAc_synthase_dom"/>
</dbReference>
<dbReference type="Pfam" id="PF21089">
    <property type="entry name" value="PKS_DH_N"/>
    <property type="match status" value="1"/>
</dbReference>
<evidence type="ECO:0000259" key="2">
    <source>
        <dbReference type="SMART" id="SM00825"/>
    </source>
</evidence>
<evidence type="ECO:0000259" key="3">
    <source>
        <dbReference type="SMART" id="SM00827"/>
    </source>
</evidence>
<dbReference type="SMART" id="SM00825">
    <property type="entry name" value="PKS_KS"/>
    <property type="match status" value="1"/>
</dbReference>
<dbReference type="EMBL" id="CAJOAY010006364">
    <property type="protein sequence ID" value="CAF4138238.1"/>
    <property type="molecule type" value="Genomic_DNA"/>
</dbReference>
<evidence type="ECO:0000256" key="1">
    <source>
        <dbReference type="ARBA" id="ARBA00022679"/>
    </source>
</evidence>
<dbReference type="SMART" id="SM00827">
    <property type="entry name" value="PKS_AT"/>
    <property type="match status" value="1"/>
</dbReference>
<dbReference type="SUPFAM" id="SSF53901">
    <property type="entry name" value="Thiolase-like"/>
    <property type="match status" value="1"/>
</dbReference>
<evidence type="ECO:0000313" key="5">
    <source>
        <dbReference type="Proteomes" id="UP000663881"/>
    </source>
</evidence>
<evidence type="ECO:0008006" key="6">
    <source>
        <dbReference type="Google" id="ProtNLM"/>
    </source>
</evidence>
<feature type="non-terminal residue" evidence="4">
    <location>
        <position position="1"/>
    </location>
</feature>
<dbReference type="Gene3D" id="3.40.47.10">
    <property type="match status" value="1"/>
</dbReference>
<dbReference type="PANTHER" id="PTHR45681">
    <property type="entry name" value="POLYKETIDE SYNTHASE 44-RELATED"/>
    <property type="match status" value="1"/>
</dbReference>
<dbReference type="InterPro" id="IPR042104">
    <property type="entry name" value="PKS_dehydratase_sf"/>
</dbReference>
<protein>
    <recommendedName>
        <fullName evidence="6">Polyketide synthase</fullName>
    </recommendedName>
</protein>
<feature type="domain" description="Ketosynthase family 3 (KS3)" evidence="2">
    <location>
        <begin position="1"/>
        <end position="182"/>
    </location>
</feature>
<dbReference type="Pfam" id="PF02801">
    <property type="entry name" value="Ketoacyl-synt_C"/>
    <property type="match status" value="1"/>
</dbReference>
<dbReference type="AlphaFoldDB" id="A0A819X8I0"/>
<name>A0A819X8I0_9BILA</name>
<dbReference type="Gene3D" id="3.40.366.10">
    <property type="entry name" value="Malonyl-Coenzyme A Acyl Carrier Protein, domain 2"/>
    <property type="match status" value="2"/>
</dbReference>
<proteinExistence type="predicted"/>
<feature type="domain" description="Malonyl-CoA:ACP transacylase (MAT)" evidence="3">
    <location>
        <begin position="253"/>
        <end position="418"/>
    </location>
</feature>
<organism evidence="4 5">
    <name type="scientific">Adineta steineri</name>
    <dbReference type="NCBI Taxonomy" id="433720"/>
    <lineage>
        <taxon>Eukaryota</taxon>
        <taxon>Metazoa</taxon>
        <taxon>Spiralia</taxon>
        <taxon>Gnathifera</taxon>
        <taxon>Rotifera</taxon>
        <taxon>Eurotatoria</taxon>
        <taxon>Bdelloidea</taxon>
        <taxon>Adinetida</taxon>
        <taxon>Adinetidae</taxon>
        <taxon>Adineta</taxon>
    </lineage>
</organism>
<dbReference type="GO" id="GO:0016746">
    <property type="term" value="F:acyltransferase activity"/>
    <property type="evidence" value="ECO:0007669"/>
    <property type="project" value="InterPro"/>
</dbReference>
<dbReference type="InterPro" id="IPR050444">
    <property type="entry name" value="Polyketide_Synthase"/>
</dbReference>
<dbReference type="InterPro" id="IPR001227">
    <property type="entry name" value="Ac_transferase_dom_sf"/>
</dbReference>
<dbReference type="InterPro" id="IPR016039">
    <property type="entry name" value="Thiolase-like"/>
</dbReference>
<keyword evidence="1" id="KW-0808">Transferase</keyword>
<dbReference type="PANTHER" id="PTHR45681:SF6">
    <property type="entry name" value="POLYKETIDE SYNTHASE 37"/>
    <property type="match status" value="1"/>
</dbReference>
<dbReference type="Gene3D" id="3.10.129.110">
    <property type="entry name" value="Polyketide synthase dehydratase"/>
    <property type="match status" value="1"/>
</dbReference>
<accession>A0A819X8I0</accession>
<dbReference type="InterPro" id="IPR014031">
    <property type="entry name" value="Ketoacyl_synth_C"/>
</dbReference>
<sequence>MTVQCLRANEADMAVCGVDHLVLMLIVMLKVKSQLISDAERDGDRIHCVIRDVLSGYDGNEDKLNFFIPSAAGQERRFFNRSNLDPPLLLGSIKSNLGHTEGAAGVASLIKVAMCIYHRSITANMQFTSLNPKTDAQKYNLHILQNFLPFSTLPNNEKVAIGINSFGMVGTTTHSIIEEYQPINKTSVAFLQRISQQLLLKRTISYQHSAIFIFLSHQQLQEQINAFLTEQPSPGLSIISRPTKSLAQKICFVFSGQGPQWCGGDQTAAFVADRLSLEEAVRMLTVSMGEEEIENKLLKGIKNLACIAVVNSPRSVTRSSDEMQQILSISNPNVFKACVRIENAFHSYQMNRFDIEKDIQTVRFYDALTSIIKDKTANVFLEISLHLVLATSIRECYELTNQQQSSPPLILPTLKRKENEQITLLTSLAQLTTSSHVWQQYFHTRQLLPMKNHEEYFDNFPLYKFHLSSCWYESKDSSIQRLANRMPAHPLLGIRQLNEQTNHKIQDAILFPVVVYLELATAACHQLLSSKEDDQQQLTLIFEDINFIKALILNEHELVEVCIQIIMPMREWFIILCNQDNLNKYSLNKFTLHAQVFQKTIKTLRGTSTTIICQLLNDNNNCSSYYLLHPYLVLLPDVETTFLPVRIQNCIYSSKTKAKMNQSTNIEVCGNYYDNICEPIFTSEGAVIQQVQGVHSDRCNQDLTELAAYYAQMVIKDLDLNQQHHPLLNACRSLASTTNKEVTWHSTHLRLIQLIERFPHILSGEKTGSDIFLGDDETGETFQQIKTLISATKTQHIFHTICQHLQLQYERQTKDDNSFENYRLRIFWLSDSHCSDVLPILDLLLNLSQQTGLLIDVHYADSDPTQLANAQQTFNTHINNQTKNLSIIYDETIDLYDS</sequence>
<dbReference type="SUPFAM" id="SSF52151">
    <property type="entry name" value="FabD/lysophospholipase-like"/>
    <property type="match status" value="1"/>
</dbReference>
<dbReference type="Proteomes" id="UP000663881">
    <property type="component" value="Unassembled WGS sequence"/>
</dbReference>
<gene>
    <name evidence="4" type="ORF">OKA104_LOCUS37609</name>
</gene>
<dbReference type="InterPro" id="IPR016035">
    <property type="entry name" value="Acyl_Trfase/lysoPLipase"/>
</dbReference>
<dbReference type="InterPro" id="IPR049552">
    <property type="entry name" value="PKS_DH_N"/>
</dbReference>